<evidence type="ECO:0000259" key="6">
    <source>
        <dbReference type="Pfam" id="PF13472"/>
    </source>
</evidence>
<dbReference type="Gene3D" id="2.60.120.260">
    <property type="entry name" value="Galactose-binding domain-like"/>
    <property type="match status" value="1"/>
</dbReference>
<dbReference type="SUPFAM" id="SSF52266">
    <property type="entry name" value="SGNH hydrolase"/>
    <property type="match status" value="1"/>
</dbReference>
<dbReference type="GO" id="GO:0042545">
    <property type="term" value="P:cell wall modification"/>
    <property type="evidence" value="ECO:0007669"/>
    <property type="project" value="InterPro"/>
</dbReference>
<reference evidence="7" key="1">
    <citation type="submission" date="2023-03" db="EMBL/GenBank/DDBJ databases">
        <title>Actinoallomurus iriomotensis NBRC 103681.</title>
        <authorList>
            <person name="Ichikawa N."/>
            <person name="Sato H."/>
            <person name="Tonouchi N."/>
        </authorList>
    </citation>
    <scope>NUCLEOTIDE SEQUENCE</scope>
    <source>
        <strain evidence="7">NBRC 103681</strain>
    </source>
</reference>
<dbReference type="Proteomes" id="UP001165135">
    <property type="component" value="Unassembled WGS sequence"/>
</dbReference>
<dbReference type="InterPro" id="IPR000070">
    <property type="entry name" value="Pectinesterase_cat"/>
</dbReference>
<dbReference type="GO" id="GO:0030599">
    <property type="term" value="F:pectinesterase activity"/>
    <property type="evidence" value="ECO:0007669"/>
    <property type="project" value="InterPro"/>
</dbReference>
<gene>
    <name evidence="7" type="ORF">Airi01_035170</name>
</gene>
<feature type="domain" description="SGNH hydrolase-type esterase" evidence="6">
    <location>
        <begin position="170"/>
        <end position="339"/>
    </location>
</feature>
<evidence type="ECO:0000256" key="3">
    <source>
        <dbReference type="ARBA" id="ARBA00023085"/>
    </source>
</evidence>
<dbReference type="InterPro" id="IPR012334">
    <property type="entry name" value="Pectin_lyas_fold"/>
</dbReference>
<evidence type="ECO:0000256" key="1">
    <source>
        <dbReference type="ARBA" id="ARBA00008891"/>
    </source>
</evidence>
<dbReference type="PANTHER" id="PTHR31321">
    <property type="entry name" value="ACYL-COA THIOESTER HYDROLASE YBHC-RELATED"/>
    <property type="match status" value="1"/>
</dbReference>
<dbReference type="InterPro" id="IPR011050">
    <property type="entry name" value="Pectin_lyase_fold/virulence"/>
</dbReference>
<dbReference type="RefSeq" id="WP_285622073.1">
    <property type="nucleotide sequence ID" value="NZ_BSTJ01000004.1"/>
</dbReference>
<protein>
    <recommendedName>
        <fullName evidence="9">Pectinesterase</fullName>
    </recommendedName>
</protein>
<evidence type="ECO:0000259" key="5">
    <source>
        <dbReference type="Pfam" id="PF01095"/>
    </source>
</evidence>
<feature type="domain" description="Pectinesterase catalytic" evidence="5">
    <location>
        <begin position="601"/>
        <end position="776"/>
    </location>
</feature>
<dbReference type="EMBL" id="BSTJ01000004">
    <property type="protein sequence ID" value="GLY75250.1"/>
    <property type="molecule type" value="Genomic_DNA"/>
</dbReference>
<evidence type="ECO:0008006" key="9">
    <source>
        <dbReference type="Google" id="ProtNLM"/>
    </source>
</evidence>
<keyword evidence="2" id="KW-0378">Hydrolase</keyword>
<sequence length="824" mass="88876">MRLLCRFLMVVSLCAAALMVVPAGPEAFAAPSPATFGPNDPRIEFEGHWAKDDDLAITVNSGSSLRFRFTGGTLAAQFKTASITVPSQVYVSVDRGEPKPVKVDSDRIVLAEGLDPAVTHTAEIVVKDVDEYENRWSMPLQSGIVLSKIELAPGATLESLPRTPQHRLEFYGDSITEGVMALCPTLGVDCADGTKDYAYLVGKAFDAQTNQVGFGKQGIIQPGHGNVGTAAESFGWNLSGHPAAPFDPDAVVVNFGANDAAYSGDRFTPRYEAYLRQIRAAAPGALILAMRPFDGTHASDIAAAVKAQHDRRTVYVDTTGWLGASDYNGGSHPNIEGHRKAATRLSAVMERLTGWHAAAPGDDAAPRLAPDGVRRSTCTDSPLRLTFAGPVELGVRGRLQVRRAGGAVVDTIDLADPASYQRTVGGARSDFGEPHRWAYEPVVVEGRTATVYLHAKLPPGQVYHVTVDPGFFVGNGGIGSRTAWTFRTGPDPKPGTARLTVDGGGGADFCTVQGAVDFVAEGNDRPVRIDVAPGFYRELVYVPQTKPHIAIRGAGAGRTTIGYPNNNLLNGDYAMANVPIEQAYCPRRVLADPDRFNCWRAAMGVDADDFAMSGVTVRNLTPYHGSQAEAFRGNGDRIVLDRVRILGYQDSLRLQGKAVVTGAYVEGDVDFVWGTGGVFMRDSELKALHEGYYNQVRNTDTGPGNVFVNVRLTRAPDVPDDSVFLGRVELSRFPTSQVVFIDSAMDKHVKRAGWQITSPNDCAAAGQLRFWEYHSTDLAGKPLDTSARLACSRQLTDDEAAKLRDPSYVLGWDPRPALQTLRER</sequence>
<dbReference type="InterPro" id="IPR013830">
    <property type="entry name" value="SGNH_hydro"/>
</dbReference>
<evidence type="ECO:0000313" key="7">
    <source>
        <dbReference type="EMBL" id="GLY75250.1"/>
    </source>
</evidence>
<dbReference type="PANTHER" id="PTHR31321:SF57">
    <property type="entry name" value="PECTINESTERASE 53-RELATED"/>
    <property type="match status" value="1"/>
</dbReference>
<name>A0A9W6RJX8_9ACTN</name>
<dbReference type="SUPFAM" id="SSF51126">
    <property type="entry name" value="Pectin lyase-like"/>
    <property type="match status" value="1"/>
</dbReference>
<keyword evidence="3" id="KW-0063">Aspartyl esterase</keyword>
<evidence type="ECO:0000256" key="4">
    <source>
        <dbReference type="SAM" id="SignalP"/>
    </source>
</evidence>
<feature type="chain" id="PRO_5040723692" description="Pectinesterase" evidence="4">
    <location>
        <begin position="30"/>
        <end position="824"/>
    </location>
</feature>
<organism evidence="7 8">
    <name type="scientific">Actinoallomurus iriomotensis</name>
    <dbReference type="NCBI Taxonomy" id="478107"/>
    <lineage>
        <taxon>Bacteria</taxon>
        <taxon>Bacillati</taxon>
        <taxon>Actinomycetota</taxon>
        <taxon>Actinomycetes</taxon>
        <taxon>Streptosporangiales</taxon>
        <taxon>Thermomonosporaceae</taxon>
        <taxon>Actinoallomurus</taxon>
    </lineage>
</organism>
<comment type="similarity">
    <text evidence="1">Belongs to the pectinesterase family.</text>
</comment>
<dbReference type="InterPro" id="IPR036514">
    <property type="entry name" value="SGNH_hydro_sf"/>
</dbReference>
<evidence type="ECO:0000313" key="8">
    <source>
        <dbReference type="Proteomes" id="UP001165135"/>
    </source>
</evidence>
<keyword evidence="4" id="KW-0732">Signal</keyword>
<dbReference type="Pfam" id="PF01095">
    <property type="entry name" value="Pectinesterase"/>
    <property type="match status" value="1"/>
</dbReference>
<comment type="caution">
    <text evidence="7">The sequence shown here is derived from an EMBL/GenBank/DDBJ whole genome shotgun (WGS) entry which is preliminary data.</text>
</comment>
<dbReference type="Gene3D" id="2.160.20.10">
    <property type="entry name" value="Single-stranded right-handed beta-helix, Pectin lyase-like"/>
    <property type="match status" value="1"/>
</dbReference>
<feature type="signal peptide" evidence="4">
    <location>
        <begin position="1"/>
        <end position="29"/>
    </location>
</feature>
<dbReference type="Pfam" id="PF13472">
    <property type="entry name" value="Lipase_GDSL_2"/>
    <property type="match status" value="1"/>
</dbReference>
<dbReference type="AlphaFoldDB" id="A0A9W6RJX8"/>
<accession>A0A9W6RJX8</accession>
<evidence type="ECO:0000256" key="2">
    <source>
        <dbReference type="ARBA" id="ARBA00022801"/>
    </source>
</evidence>
<dbReference type="GO" id="GO:0009279">
    <property type="term" value="C:cell outer membrane"/>
    <property type="evidence" value="ECO:0007669"/>
    <property type="project" value="TreeGrafter"/>
</dbReference>
<proteinExistence type="inferred from homology"/>
<dbReference type="Gene3D" id="3.40.50.1110">
    <property type="entry name" value="SGNH hydrolase"/>
    <property type="match status" value="1"/>
</dbReference>